<dbReference type="Gene3D" id="3.40.630.30">
    <property type="match status" value="1"/>
</dbReference>
<evidence type="ECO:0000313" key="3">
    <source>
        <dbReference type="Proteomes" id="UP000250369"/>
    </source>
</evidence>
<dbReference type="GO" id="GO:0016747">
    <property type="term" value="F:acyltransferase activity, transferring groups other than amino-acyl groups"/>
    <property type="evidence" value="ECO:0007669"/>
    <property type="project" value="InterPro"/>
</dbReference>
<reference evidence="2 3" key="1">
    <citation type="journal article" date="2009" name="Int. J. Syst. Evol. Microbiol.">
        <title>Paenibacillus contaminans sp. nov., isolated from a contaminated laboratory plate.</title>
        <authorList>
            <person name="Chou J.H."/>
            <person name="Lee J.H."/>
            <person name="Lin M.C."/>
            <person name="Chang P.S."/>
            <person name="Arun A.B."/>
            <person name="Young C.C."/>
            <person name="Chen W.M."/>
        </authorList>
    </citation>
    <scope>NUCLEOTIDE SEQUENCE [LARGE SCALE GENOMIC DNA]</scope>
    <source>
        <strain evidence="2 3">CKOBP-6</strain>
    </source>
</reference>
<dbReference type="AlphaFoldDB" id="A0A329MQ36"/>
<comment type="caution">
    <text evidence="2">The sequence shown here is derived from an EMBL/GenBank/DDBJ whole genome shotgun (WGS) entry which is preliminary data.</text>
</comment>
<sequence>MCLQTNRRKGDRIMSVPLIRTALPTDIQQISKIHKEQFGTHFLGKYSISLIEKFYLSFMQDTVFMVSETAGVINGFVLGGMNRDLELAKQRFLSANKRQYVAETLTTPGLYLPVIQRVSKNLTKSKEESVSPSKIPFRLLSISVSSHAKGRGVAEKLVQAFENEIASLTAYGLSVKKTNERAIGFYHKMGFEVEVEQPDCYYFVKKLG</sequence>
<dbReference type="Pfam" id="PF13508">
    <property type="entry name" value="Acetyltransf_7"/>
    <property type="match status" value="1"/>
</dbReference>
<dbReference type="InterPro" id="IPR016181">
    <property type="entry name" value="Acyl_CoA_acyltransferase"/>
</dbReference>
<dbReference type="InterPro" id="IPR000182">
    <property type="entry name" value="GNAT_dom"/>
</dbReference>
<keyword evidence="3" id="KW-1185">Reference proteome</keyword>
<dbReference type="PROSITE" id="PS51186">
    <property type="entry name" value="GNAT"/>
    <property type="match status" value="1"/>
</dbReference>
<dbReference type="EMBL" id="QMFB01000004">
    <property type="protein sequence ID" value="RAV21640.1"/>
    <property type="molecule type" value="Genomic_DNA"/>
</dbReference>
<feature type="domain" description="N-acetyltransferase" evidence="1">
    <location>
        <begin position="17"/>
        <end position="208"/>
    </location>
</feature>
<proteinExistence type="predicted"/>
<dbReference type="Proteomes" id="UP000250369">
    <property type="component" value="Unassembled WGS sequence"/>
</dbReference>
<name>A0A329MQ36_9BACL</name>
<gene>
    <name evidence="2" type="ORF">DQG23_10320</name>
</gene>
<protein>
    <recommendedName>
        <fullName evidence="1">N-acetyltransferase domain-containing protein</fullName>
    </recommendedName>
</protein>
<evidence type="ECO:0000259" key="1">
    <source>
        <dbReference type="PROSITE" id="PS51186"/>
    </source>
</evidence>
<dbReference type="SUPFAM" id="SSF55729">
    <property type="entry name" value="Acyl-CoA N-acyltransferases (Nat)"/>
    <property type="match status" value="1"/>
</dbReference>
<organism evidence="2 3">
    <name type="scientific">Paenibacillus contaminans</name>
    <dbReference type="NCBI Taxonomy" id="450362"/>
    <lineage>
        <taxon>Bacteria</taxon>
        <taxon>Bacillati</taxon>
        <taxon>Bacillota</taxon>
        <taxon>Bacilli</taxon>
        <taxon>Bacillales</taxon>
        <taxon>Paenibacillaceae</taxon>
        <taxon>Paenibacillus</taxon>
    </lineage>
</organism>
<evidence type="ECO:0000313" key="2">
    <source>
        <dbReference type="EMBL" id="RAV21640.1"/>
    </source>
</evidence>
<accession>A0A329MQ36</accession>